<evidence type="ECO:0000313" key="2">
    <source>
        <dbReference type="EMBL" id="PRQ59309.1"/>
    </source>
</evidence>
<evidence type="ECO:0000256" key="1">
    <source>
        <dbReference type="SAM" id="SignalP"/>
    </source>
</evidence>
<keyword evidence="3" id="KW-1185">Reference proteome</keyword>
<proteinExistence type="predicted"/>
<evidence type="ECO:0000313" key="3">
    <source>
        <dbReference type="Proteomes" id="UP000238479"/>
    </source>
</evidence>
<accession>A0A2P6SKX4</accession>
<comment type="caution">
    <text evidence="2">The sequence shown here is derived from an EMBL/GenBank/DDBJ whole genome shotgun (WGS) entry which is preliminary data.</text>
</comment>
<protein>
    <submittedName>
        <fullName evidence="2">Uncharacterized protein</fullName>
    </submittedName>
</protein>
<dbReference type="AlphaFoldDB" id="A0A2P6SKX4"/>
<gene>
    <name evidence="2" type="ORF">RchiOBHm_Chr1g0368761</name>
</gene>
<feature type="chain" id="PRO_5015108692" evidence="1">
    <location>
        <begin position="22"/>
        <end position="94"/>
    </location>
</feature>
<dbReference type="EMBL" id="PDCK01000039">
    <property type="protein sequence ID" value="PRQ59309.1"/>
    <property type="molecule type" value="Genomic_DNA"/>
</dbReference>
<reference evidence="2 3" key="1">
    <citation type="journal article" date="2018" name="Nat. Genet.">
        <title>The Rosa genome provides new insights in the design of modern roses.</title>
        <authorList>
            <person name="Bendahmane M."/>
        </authorList>
    </citation>
    <scope>NUCLEOTIDE SEQUENCE [LARGE SCALE GENOMIC DNA]</scope>
    <source>
        <strain evidence="3">cv. Old Blush</strain>
    </source>
</reference>
<dbReference type="Gramene" id="PRQ59309">
    <property type="protein sequence ID" value="PRQ59309"/>
    <property type="gene ID" value="RchiOBHm_Chr1g0368761"/>
</dbReference>
<name>A0A2P6SKX4_ROSCH</name>
<dbReference type="Proteomes" id="UP000238479">
    <property type="component" value="Chromosome 1"/>
</dbReference>
<sequence>MVYIQLLFNLKEILLLLSALGNHLLLQLQSATIPLVGSKQMFGKQILFLFDFGELLLSHQQTLLRYFHNESYGAYLSTKFQSDSSITDLQLAGA</sequence>
<keyword evidence="1" id="KW-0732">Signal</keyword>
<organism evidence="2 3">
    <name type="scientific">Rosa chinensis</name>
    <name type="common">China rose</name>
    <dbReference type="NCBI Taxonomy" id="74649"/>
    <lineage>
        <taxon>Eukaryota</taxon>
        <taxon>Viridiplantae</taxon>
        <taxon>Streptophyta</taxon>
        <taxon>Embryophyta</taxon>
        <taxon>Tracheophyta</taxon>
        <taxon>Spermatophyta</taxon>
        <taxon>Magnoliopsida</taxon>
        <taxon>eudicotyledons</taxon>
        <taxon>Gunneridae</taxon>
        <taxon>Pentapetalae</taxon>
        <taxon>rosids</taxon>
        <taxon>fabids</taxon>
        <taxon>Rosales</taxon>
        <taxon>Rosaceae</taxon>
        <taxon>Rosoideae</taxon>
        <taxon>Rosoideae incertae sedis</taxon>
        <taxon>Rosa</taxon>
    </lineage>
</organism>
<feature type="signal peptide" evidence="1">
    <location>
        <begin position="1"/>
        <end position="21"/>
    </location>
</feature>